<evidence type="ECO:0000313" key="3">
    <source>
        <dbReference type="EMBL" id="MBC6464383.1"/>
    </source>
</evidence>
<comment type="caution">
    <text evidence="3">The sequence shown here is derived from an EMBL/GenBank/DDBJ whole genome shotgun (WGS) entry which is preliminary data.</text>
</comment>
<dbReference type="Pfam" id="PF01636">
    <property type="entry name" value="APH"/>
    <property type="match status" value="1"/>
</dbReference>
<evidence type="ECO:0000313" key="4">
    <source>
        <dbReference type="Proteomes" id="UP000805614"/>
    </source>
</evidence>
<dbReference type="RefSeq" id="WP_187241306.1">
    <property type="nucleotide sequence ID" value="NZ_BAAAOK010000011.1"/>
</dbReference>
<evidence type="ECO:0000259" key="2">
    <source>
        <dbReference type="Pfam" id="PF01636"/>
    </source>
</evidence>
<dbReference type="Proteomes" id="UP000805614">
    <property type="component" value="Unassembled WGS sequence"/>
</dbReference>
<gene>
    <name evidence="3" type="ORF">HKK74_02565</name>
</gene>
<dbReference type="SUPFAM" id="SSF56112">
    <property type="entry name" value="Protein kinase-like (PK-like)"/>
    <property type="match status" value="1"/>
</dbReference>
<evidence type="ECO:0000256" key="1">
    <source>
        <dbReference type="SAM" id="MobiDB-lite"/>
    </source>
</evidence>
<protein>
    <submittedName>
        <fullName evidence="3">Phosphotransferase</fullName>
    </submittedName>
</protein>
<keyword evidence="4" id="KW-1185">Reference proteome</keyword>
<sequence length="368" mass="40229">MSSGVRSPSARLLRRWDLEEPWELAALSAAPENRNWRVVTPDGRFLLKRFADATRRQVLFRLRVTEALAAADLPVPAPIPTRDGRPLVDTAHGRYALYPWIDGRHRDGVDLGIAECRELGGVLGRLHTELDRFAPPVQQSLLVPATRAHDAIALAGRMLAEPPEGRGERDESDELDELDEADRLDEPAATRLADRRDLLVQFADHEPPAAETVTVGYVHGGLHSGNLRYGEFTGGLVAVLGWRRLHIAPFAGELVQAASALFAHGDERGMDLERVEAFVRGHAAAFRLDAAQVQSAVHRVWWERLCDVRVLAPTADARDGSGDERAAAEIALVEWWTANLDRTLDVFAAPYGHGDGGADEAGGTEGDA</sequence>
<dbReference type="InterPro" id="IPR011009">
    <property type="entry name" value="Kinase-like_dom_sf"/>
</dbReference>
<dbReference type="Gene3D" id="3.30.200.20">
    <property type="entry name" value="Phosphorylase Kinase, domain 1"/>
    <property type="match status" value="1"/>
</dbReference>
<dbReference type="EMBL" id="JABVEC010000001">
    <property type="protein sequence ID" value="MBC6464383.1"/>
    <property type="molecule type" value="Genomic_DNA"/>
</dbReference>
<organism evidence="3 4">
    <name type="scientific">Actinomadura alba</name>
    <dbReference type="NCBI Taxonomy" id="406431"/>
    <lineage>
        <taxon>Bacteria</taxon>
        <taxon>Bacillati</taxon>
        <taxon>Actinomycetota</taxon>
        <taxon>Actinomycetes</taxon>
        <taxon>Streptosporangiales</taxon>
        <taxon>Thermomonosporaceae</taxon>
        <taxon>Actinomadura</taxon>
    </lineage>
</organism>
<proteinExistence type="predicted"/>
<feature type="compositionally biased region" description="Acidic residues" evidence="1">
    <location>
        <begin position="170"/>
        <end position="183"/>
    </location>
</feature>
<accession>A0ABR7LIY3</accession>
<feature type="domain" description="Aminoglycoside phosphotransferase" evidence="2">
    <location>
        <begin position="30"/>
        <end position="275"/>
    </location>
</feature>
<feature type="region of interest" description="Disordered" evidence="1">
    <location>
        <begin position="159"/>
        <end position="186"/>
    </location>
</feature>
<name>A0ABR7LIY3_9ACTN</name>
<dbReference type="InterPro" id="IPR002575">
    <property type="entry name" value="Aminoglycoside_PTrfase"/>
</dbReference>
<reference evidence="3 4" key="1">
    <citation type="submission" date="2020-06" db="EMBL/GenBank/DDBJ databases">
        <title>Actinomadura xiongansis sp. nov., isolated from soil of Baiyangdian.</title>
        <authorList>
            <person name="Zhang X."/>
        </authorList>
    </citation>
    <scope>NUCLEOTIDE SEQUENCE [LARGE SCALE GENOMIC DNA]</scope>
    <source>
        <strain evidence="3 4">HBUM206468</strain>
    </source>
</reference>